<dbReference type="GO" id="GO:0009306">
    <property type="term" value="P:protein secretion"/>
    <property type="evidence" value="ECO:0007669"/>
    <property type="project" value="UniProtKB-UniRule"/>
</dbReference>
<evidence type="ECO:0000256" key="1">
    <source>
        <dbReference type="ARBA" id="ARBA00004651"/>
    </source>
</evidence>
<accession>A0A1I0AGV9</accession>
<dbReference type="GO" id="GO:0005886">
    <property type="term" value="C:plasma membrane"/>
    <property type="evidence" value="ECO:0007669"/>
    <property type="project" value="UniProtKB-SubCell"/>
</dbReference>
<name>A0A1I0AGV9_9FIRM</name>
<dbReference type="GO" id="GO:0043952">
    <property type="term" value="P:protein transport by the Sec complex"/>
    <property type="evidence" value="ECO:0007669"/>
    <property type="project" value="TreeGrafter"/>
</dbReference>
<keyword evidence="8 10" id="KW-0811">Translocation</keyword>
<dbReference type="EMBL" id="FOIL01000002">
    <property type="protein sequence ID" value="SES93505.1"/>
    <property type="molecule type" value="Genomic_DNA"/>
</dbReference>
<dbReference type="OrthoDB" id="1708246at2"/>
<feature type="transmembrane region" description="Helical" evidence="10">
    <location>
        <begin position="6"/>
        <end position="25"/>
    </location>
</feature>
<dbReference type="GO" id="GO:0015450">
    <property type="term" value="F:protein-transporting ATPase activity"/>
    <property type="evidence" value="ECO:0007669"/>
    <property type="project" value="UniProtKB-UniRule"/>
</dbReference>
<dbReference type="Proteomes" id="UP000199820">
    <property type="component" value="Unassembled WGS sequence"/>
</dbReference>
<gene>
    <name evidence="11" type="ORF">SAMN04487771_100228</name>
</gene>
<feature type="transmembrane region" description="Helical" evidence="10">
    <location>
        <begin position="60"/>
        <end position="79"/>
    </location>
</feature>
<proteinExistence type="inferred from homology"/>
<evidence type="ECO:0000256" key="8">
    <source>
        <dbReference type="ARBA" id="ARBA00023010"/>
    </source>
</evidence>
<evidence type="ECO:0000256" key="5">
    <source>
        <dbReference type="ARBA" id="ARBA00022692"/>
    </source>
</evidence>
<dbReference type="PANTHER" id="PTHR34182:SF1">
    <property type="entry name" value="PROTEIN-EXPORT MEMBRANE PROTEIN SECG"/>
    <property type="match status" value="1"/>
</dbReference>
<comment type="subcellular location">
    <subcellularLocation>
        <location evidence="1 10">Cell membrane</location>
        <topology evidence="1 10">Multi-pass membrane protein</topology>
    </subcellularLocation>
</comment>
<evidence type="ECO:0000256" key="7">
    <source>
        <dbReference type="ARBA" id="ARBA00022989"/>
    </source>
</evidence>
<dbReference type="eggNOG" id="COG1314">
    <property type="taxonomic scope" value="Bacteria"/>
</dbReference>
<evidence type="ECO:0000256" key="9">
    <source>
        <dbReference type="ARBA" id="ARBA00023136"/>
    </source>
</evidence>
<evidence type="ECO:0000313" key="11">
    <source>
        <dbReference type="EMBL" id="SES93505.1"/>
    </source>
</evidence>
<keyword evidence="6 10" id="KW-0653">Protein transport</keyword>
<comment type="similarity">
    <text evidence="2 10">Belongs to the SecG family.</text>
</comment>
<keyword evidence="12" id="KW-1185">Reference proteome</keyword>
<evidence type="ECO:0000256" key="4">
    <source>
        <dbReference type="ARBA" id="ARBA00022475"/>
    </source>
</evidence>
<dbReference type="PANTHER" id="PTHR34182">
    <property type="entry name" value="PROTEIN-EXPORT MEMBRANE PROTEIN SECG"/>
    <property type="match status" value="1"/>
</dbReference>
<evidence type="ECO:0000256" key="2">
    <source>
        <dbReference type="ARBA" id="ARBA00008445"/>
    </source>
</evidence>
<protein>
    <recommendedName>
        <fullName evidence="10">Protein-export membrane protein SecG</fullName>
    </recommendedName>
</protein>
<organism evidence="11 12">
    <name type="scientific">[Clostridium] aminophilum</name>
    <dbReference type="NCBI Taxonomy" id="1526"/>
    <lineage>
        <taxon>Bacteria</taxon>
        <taxon>Bacillati</taxon>
        <taxon>Bacillota</taxon>
        <taxon>Clostridia</taxon>
        <taxon>Lachnospirales</taxon>
        <taxon>Lachnospiraceae</taxon>
    </lineage>
</organism>
<dbReference type="STRING" id="1526.SAMN02910262_00645"/>
<sequence>MAALKIAITVLFIIICIFLSVVILMQEGKSAGLSGAINGMADSYWGHNKGRSMEGKLERLTKIGAFLWIILAFVLNLKIW</sequence>
<comment type="function">
    <text evidence="10">Involved in protein export. Participates in an early event of protein translocation.</text>
</comment>
<dbReference type="AlphaFoldDB" id="A0A1I0AGV9"/>
<dbReference type="Pfam" id="PF03840">
    <property type="entry name" value="SecG"/>
    <property type="match status" value="1"/>
</dbReference>
<keyword evidence="7 10" id="KW-1133">Transmembrane helix</keyword>
<keyword evidence="3 10" id="KW-0813">Transport</keyword>
<dbReference type="RefSeq" id="WP_074647947.1">
    <property type="nucleotide sequence ID" value="NZ_FOIL01000002.1"/>
</dbReference>
<keyword evidence="4 10" id="KW-1003">Cell membrane</keyword>
<dbReference type="GO" id="GO:0065002">
    <property type="term" value="P:intracellular protein transmembrane transport"/>
    <property type="evidence" value="ECO:0007669"/>
    <property type="project" value="TreeGrafter"/>
</dbReference>
<evidence type="ECO:0000256" key="10">
    <source>
        <dbReference type="RuleBase" id="RU365087"/>
    </source>
</evidence>
<evidence type="ECO:0000313" key="12">
    <source>
        <dbReference type="Proteomes" id="UP000199820"/>
    </source>
</evidence>
<dbReference type="NCBIfam" id="TIGR00810">
    <property type="entry name" value="secG"/>
    <property type="match status" value="1"/>
</dbReference>
<dbReference type="InterPro" id="IPR004692">
    <property type="entry name" value="SecG"/>
</dbReference>
<evidence type="ECO:0000256" key="6">
    <source>
        <dbReference type="ARBA" id="ARBA00022927"/>
    </source>
</evidence>
<reference evidence="11 12" key="1">
    <citation type="submission" date="2016-10" db="EMBL/GenBank/DDBJ databases">
        <authorList>
            <person name="de Groot N.N."/>
        </authorList>
    </citation>
    <scope>NUCLEOTIDE SEQUENCE [LARGE SCALE GENOMIC DNA]</scope>
    <source>
        <strain evidence="11 12">KH1P1</strain>
    </source>
</reference>
<evidence type="ECO:0000256" key="3">
    <source>
        <dbReference type="ARBA" id="ARBA00022448"/>
    </source>
</evidence>
<keyword evidence="9 10" id="KW-0472">Membrane</keyword>
<keyword evidence="5 10" id="KW-0812">Transmembrane</keyword>